<dbReference type="GO" id="GO:0003697">
    <property type="term" value="F:single-stranded DNA binding"/>
    <property type="evidence" value="ECO:0007669"/>
    <property type="project" value="UniProtKB-UniRule"/>
</dbReference>
<keyword evidence="15" id="KW-1185">Reference proteome</keyword>
<keyword evidence="5 12" id="KW-0235">DNA replication</keyword>
<dbReference type="InterPro" id="IPR042174">
    <property type="entry name" value="RecF_2"/>
</dbReference>
<gene>
    <name evidence="12 14" type="primary">recF</name>
    <name evidence="14" type="ORF">H8706_09865</name>
</gene>
<evidence type="ECO:0000256" key="6">
    <source>
        <dbReference type="ARBA" id="ARBA00022741"/>
    </source>
</evidence>
<dbReference type="GO" id="GO:0005737">
    <property type="term" value="C:cytoplasm"/>
    <property type="evidence" value="ECO:0007669"/>
    <property type="project" value="UniProtKB-SubCell"/>
</dbReference>
<evidence type="ECO:0000313" key="15">
    <source>
        <dbReference type="Proteomes" id="UP000647416"/>
    </source>
</evidence>
<evidence type="ECO:0000256" key="5">
    <source>
        <dbReference type="ARBA" id="ARBA00022705"/>
    </source>
</evidence>
<dbReference type="NCBIfam" id="TIGR00611">
    <property type="entry name" value="recf"/>
    <property type="match status" value="1"/>
</dbReference>
<dbReference type="InterPro" id="IPR027417">
    <property type="entry name" value="P-loop_NTPase"/>
</dbReference>
<dbReference type="InterPro" id="IPR003395">
    <property type="entry name" value="RecF/RecN/SMC_N"/>
</dbReference>
<evidence type="ECO:0000256" key="11">
    <source>
        <dbReference type="ARBA" id="ARBA00023236"/>
    </source>
</evidence>
<comment type="function">
    <text evidence="12">The RecF protein is involved in DNA metabolism; it is required for DNA replication and normal SOS inducibility. RecF binds preferentially to single-stranded, linear DNA. It also seems to bind ATP.</text>
</comment>
<dbReference type="Pfam" id="PF02463">
    <property type="entry name" value="SMC_N"/>
    <property type="match status" value="1"/>
</dbReference>
<dbReference type="GO" id="GO:0000731">
    <property type="term" value="P:DNA synthesis involved in DNA repair"/>
    <property type="evidence" value="ECO:0007669"/>
    <property type="project" value="TreeGrafter"/>
</dbReference>
<evidence type="ECO:0000256" key="7">
    <source>
        <dbReference type="ARBA" id="ARBA00022763"/>
    </source>
</evidence>
<dbReference type="HAMAP" id="MF_00365">
    <property type="entry name" value="RecF"/>
    <property type="match status" value="1"/>
</dbReference>
<keyword evidence="11 12" id="KW-0742">SOS response</keyword>
<sequence length="354" mass="41194">MKINSLNLHNFRNYKDEFLTFSDNFNLIYGENGQGKTNIIEAFYYFCTGRSFKNVKDKEVVLFGEDTAKIKIEFEKFGSLNFAEILLKDEKIITLNGVNIKKLSELVGFVKAVLFTPDCLNLIKGAPSERRHFLDVFISSLYPVYFKLLLNYYKVLKQKNTLLKSFNADENLIYVWNEKLAEFAHLIFKYRAFIIDKIYPYLKEFQSEISGGRENLDIFYNPSVKENFNDREKVLQYINEHTKKEIDAGFCLVGPHRDDFSLFINGKDLKHYGSQGQIRTSVLSLKLSECEVTGEICGEYPVLLFDDITSEIDIKRRGFLFEKIKDKQTFMTCTEKENVKNANFIHIKNGKAVN</sequence>
<dbReference type="InterPro" id="IPR001238">
    <property type="entry name" value="DNA-binding_RecF"/>
</dbReference>
<evidence type="ECO:0000256" key="12">
    <source>
        <dbReference type="HAMAP-Rule" id="MF_00365"/>
    </source>
</evidence>
<keyword evidence="7 12" id="KW-0227">DNA damage</keyword>
<comment type="caution">
    <text evidence="14">The sequence shown here is derived from an EMBL/GenBank/DDBJ whole genome shotgun (WGS) entry which is preliminary data.</text>
</comment>
<dbReference type="Proteomes" id="UP000647416">
    <property type="component" value="Unassembled WGS sequence"/>
</dbReference>
<dbReference type="RefSeq" id="WP_262432495.1">
    <property type="nucleotide sequence ID" value="NZ_JACRTE010000016.1"/>
</dbReference>
<dbReference type="PROSITE" id="PS00617">
    <property type="entry name" value="RECF_1"/>
    <property type="match status" value="1"/>
</dbReference>
<comment type="similarity">
    <text evidence="2 12">Belongs to the RecF family.</text>
</comment>
<evidence type="ECO:0000256" key="9">
    <source>
        <dbReference type="ARBA" id="ARBA00023125"/>
    </source>
</evidence>
<proteinExistence type="inferred from homology"/>
<evidence type="ECO:0000313" key="14">
    <source>
        <dbReference type="EMBL" id="MBC8597171.1"/>
    </source>
</evidence>
<dbReference type="GO" id="GO:0005524">
    <property type="term" value="F:ATP binding"/>
    <property type="evidence" value="ECO:0007669"/>
    <property type="project" value="UniProtKB-UniRule"/>
</dbReference>
<protein>
    <recommendedName>
        <fullName evidence="3 12">DNA replication and repair protein RecF</fullName>
    </recommendedName>
</protein>
<keyword evidence="8 12" id="KW-0067">ATP-binding</keyword>
<dbReference type="PANTHER" id="PTHR32182">
    <property type="entry name" value="DNA REPLICATION AND REPAIR PROTEIN RECF"/>
    <property type="match status" value="1"/>
</dbReference>
<keyword evidence="9 12" id="KW-0238">DNA-binding</keyword>
<dbReference type="GO" id="GO:0006302">
    <property type="term" value="P:double-strand break repair"/>
    <property type="evidence" value="ECO:0007669"/>
    <property type="project" value="TreeGrafter"/>
</dbReference>
<keyword evidence="4 12" id="KW-0963">Cytoplasm</keyword>
<feature type="binding site" evidence="12">
    <location>
        <begin position="30"/>
        <end position="37"/>
    </location>
    <ligand>
        <name>ATP</name>
        <dbReference type="ChEBI" id="CHEBI:30616"/>
    </ligand>
</feature>
<feature type="domain" description="RecF/RecN/SMC N-terminal" evidence="13">
    <location>
        <begin position="3"/>
        <end position="343"/>
    </location>
</feature>
<organism evidence="14 15">
    <name type="scientific">Qingrenia yutianensis</name>
    <dbReference type="NCBI Taxonomy" id="2763676"/>
    <lineage>
        <taxon>Bacteria</taxon>
        <taxon>Bacillati</taxon>
        <taxon>Bacillota</taxon>
        <taxon>Clostridia</taxon>
        <taxon>Eubacteriales</taxon>
        <taxon>Oscillospiraceae</taxon>
        <taxon>Qingrenia</taxon>
    </lineage>
</organism>
<accession>A0A926FC33</accession>
<comment type="subcellular location">
    <subcellularLocation>
        <location evidence="1 12">Cytoplasm</location>
    </subcellularLocation>
</comment>
<evidence type="ECO:0000256" key="8">
    <source>
        <dbReference type="ARBA" id="ARBA00022840"/>
    </source>
</evidence>
<dbReference type="SUPFAM" id="SSF52540">
    <property type="entry name" value="P-loop containing nucleoside triphosphate hydrolases"/>
    <property type="match status" value="1"/>
</dbReference>
<keyword evidence="6 12" id="KW-0547">Nucleotide-binding</keyword>
<dbReference type="AlphaFoldDB" id="A0A926FC33"/>
<dbReference type="EMBL" id="JACRTE010000016">
    <property type="protein sequence ID" value="MBC8597171.1"/>
    <property type="molecule type" value="Genomic_DNA"/>
</dbReference>
<dbReference type="Gene3D" id="1.20.1050.90">
    <property type="entry name" value="RecF/RecN/SMC, N-terminal domain"/>
    <property type="match status" value="1"/>
</dbReference>
<evidence type="ECO:0000256" key="1">
    <source>
        <dbReference type="ARBA" id="ARBA00004496"/>
    </source>
</evidence>
<dbReference type="GO" id="GO:0009432">
    <property type="term" value="P:SOS response"/>
    <property type="evidence" value="ECO:0007669"/>
    <property type="project" value="UniProtKB-UniRule"/>
</dbReference>
<evidence type="ECO:0000256" key="4">
    <source>
        <dbReference type="ARBA" id="ARBA00022490"/>
    </source>
</evidence>
<evidence type="ECO:0000256" key="3">
    <source>
        <dbReference type="ARBA" id="ARBA00020170"/>
    </source>
</evidence>
<evidence type="ECO:0000259" key="13">
    <source>
        <dbReference type="Pfam" id="PF02463"/>
    </source>
</evidence>
<dbReference type="InterPro" id="IPR018078">
    <property type="entry name" value="DNA-binding_RecF_CS"/>
</dbReference>
<name>A0A926FC33_9FIRM</name>
<evidence type="ECO:0000256" key="2">
    <source>
        <dbReference type="ARBA" id="ARBA00008016"/>
    </source>
</evidence>
<dbReference type="GO" id="GO:0006260">
    <property type="term" value="P:DNA replication"/>
    <property type="evidence" value="ECO:0007669"/>
    <property type="project" value="UniProtKB-UniRule"/>
</dbReference>
<evidence type="ECO:0000256" key="10">
    <source>
        <dbReference type="ARBA" id="ARBA00023204"/>
    </source>
</evidence>
<dbReference type="PANTHER" id="PTHR32182:SF0">
    <property type="entry name" value="DNA REPLICATION AND REPAIR PROTEIN RECF"/>
    <property type="match status" value="1"/>
</dbReference>
<reference evidence="14" key="1">
    <citation type="submission" date="2020-08" db="EMBL/GenBank/DDBJ databases">
        <title>Genome public.</title>
        <authorList>
            <person name="Liu C."/>
            <person name="Sun Q."/>
        </authorList>
    </citation>
    <scope>NUCLEOTIDE SEQUENCE</scope>
    <source>
        <strain evidence="14">NSJ-50</strain>
    </source>
</reference>
<dbReference type="Gene3D" id="3.40.50.300">
    <property type="entry name" value="P-loop containing nucleotide triphosphate hydrolases"/>
    <property type="match status" value="1"/>
</dbReference>
<keyword evidence="10 12" id="KW-0234">DNA repair</keyword>